<dbReference type="InterPro" id="IPR032675">
    <property type="entry name" value="LRR_dom_sf"/>
</dbReference>
<evidence type="ECO:0000313" key="1">
    <source>
        <dbReference type="EMBL" id="KAF2278112.1"/>
    </source>
</evidence>
<sequence length="488" mass="55708">MHITELPYEILSKILEEAARANIQEGPTYTYGLSQVQLPLQKASTERYVRGPVPPELLKWDATSAIRLVCWQWHEWALEYALNDVYIRRWKGGERWAELTTRRDKYRLYELIPRPTGTAVYRNPFQTLERTVDTFSKYPQVAAKIKRMWFHGFYTAETDRLIFQSLKNCISLVSVSLPWTTVRHWDAAAWRTLLLGSGKPLRSLELLAVDPTKQQAEDPDNQFDAQSLQSVNFGELRRLKFFGDTTFMPITDRDLYAIARTATRLEEFHLTCISTITIDGVVAVVKASRNTLRVLEHSPRSQDGFWHPHPGSPSDSEHLCELLRSCPKLETLSISLPSVCADLFSDRHVQFGGDNAKFSGDLQVRALHICGHEHGRSTDEATDALEKLLHEARSLVQRRATSVIPRELYIELFFADCIFEPSFSSVHGDFSLAQIASRGQWPQSIEPSGKGPYGSTGLYEKEEEGPFQRINESEFLYGVRRKLLSIST</sequence>
<evidence type="ECO:0000313" key="2">
    <source>
        <dbReference type="Proteomes" id="UP000800097"/>
    </source>
</evidence>
<dbReference type="RefSeq" id="XP_033655651.1">
    <property type="nucleotide sequence ID" value="XM_033796825.1"/>
</dbReference>
<reference evidence="1" key="1">
    <citation type="journal article" date="2020" name="Stud. Mycol.">
        <title>101 Dothideomycetes genomes: a test case for predicting lifestyles and emergence of pathogens.</title>
        <authorList>
            <person name="Haridas S."/>
            <person name="Albert R."/>
            <person name="Binder M."/>
            <person name="Bloem J."/>
            <person name="Labutti K."/>
            <person name="Salamov A."/>
            <person name="Andreopoulos B."/>
            <person name="Baker S."/>
            <person name="Barry K."/>
            <person name="Bills G."/>
            <person name="Bluhm B."/>
            <person name="Cannon C."/>
            <person name="Castanera R."/>
            <person name="Culley D."/>
            <person name="Daum C."/>
            <person name="Ezra D."/>
            <person name="Gonzalez J."/>
            <person name="Henrissat B."/>
            <person name="Kuo A."/>
            <person name="Liang C."/>
            <person name="Lipzen A."/>
            <person name="Lutzoni F."/>
            <person name="Magnuson J."/>
            <person name="Mondo S."/>
            <person name="Nolan M."/>
            <person name="Ohm R."/>
            <person name="Pangilinan J."/>
            <person name="Park H.-J."/>
            <person name="Ramirez L."/>
            <person name="Alfaro M."/>
            <person name="Sun H."/>
            <person name="Tritt A."/>
            <person name="Yoshinaga Y."/>
            <person name="Zwiers L.-H."/>
            <person name="Turgeon B."/>
            <person name="Goodwin S."/>
            <person name="Spatafora J."/>
            <person name="Crous P."/>
            <person name="Grigoriev I."/>
        </authorList>
    </citation>
    <scope>NUCLEOTIDE SEQUENCE</scope>
    <source>
        <strain evidence="1">CBS 379.55</strain>
    </source>
</reference>
<organism evidence="1 2">
    <name type="scientific">Westerdykella ornata</name>
    <dbReference type="NCBI Taxonomy" id="318751"/>
    <lineage>
        <taxon>Eukaryota</taxon>
        <taxon>Fungi</taxon>
        <taxon>Dikarya</taxon>
        <taxon>Ascomycota</taxon>
        <taxon>Pezizomycotina</taxon>
        <taxon>Dothideomycetes</taxon>
        <taxon>Pleosporomycetidae</taxon>
        <taxon>Pleosporales</taxon>
        <taxon>Sporormiaceae</taxon>
        <taxon>Westerdykella</taxon>
    </lineage>
</organism>
<accession>A0A6A6JNM3</accession>
<dbReference type="EMBL" id="ML986488">
    <property type="protein sequence ID" value="KAF2278112.1"/>
    <property type="molecule type" value="Genomic_DNA"/>
</dbReference>
<proteinExistence type="predicted"/>
<gene>
    <name evidence="1" type="ORF">EI97DRAFT_414353</name>
</gene>
<dbReference type="AlphaFoldDB" id="A0A6A6JNM3"/>
<dbReference type="Gene3D" id="3.80.10.10">
    <property type="entry name" value="Ribonuclease Inhibitor"/>
    <property type="match status" value="1"/>
</dbReference>
<protein>
    <submittedName>
        <fullName evidence="1">Uncharacterized protein</fullName>
    </submittedName>
</protein>
<dbReference type="GeneID" id="54550000"/>
<dbReference type="OrthoDB" id="5283561at2759"/>
<dbReference type="Proteomes" id="UP000800097">
    <property type="component" value="Unassembled WGS sequence"/>
</dbReference>
<name>A0A6A6JNM3_WESOR</name>
<keyword evidence="2" id="KW-1185">Reference proteome</keyword>